<dbReference type="Gene3D" id="3.90.180.10">
    <property type="entry name" value="Medium-chain alcohol dehydrogenases, catalytic domain"/>
    <property type="match status" value="1"/>
</dbReference>
<dbReference type="PANTHER" id="PTHR44154">
    <property type="entry name" value="QUINONE OXIDOREDUCTASE"/>
    <property type="match status" value="1"/>
</dbReference>
<dbReference type="SMART" id="SM00829">
    <property type="entry name" value="PKS_ER"/>
    <property type="match status" value="1"/>
</dbReference>
<dbReference type="InterPro" id="IPR051603">
    <property type="entry name" value="Zinc-ADH_QOR/CCCR"/>
</dbReference>
<reference evidence="3" key="1">
    <citation type="submission" date="2015-08" db="EMBL/GenBank/DDBJ databases">
        <title>Complete DNA Sequence of Pseudomonas syringae pv. actinidiae, the Causal Agent of Kiwifruit Canker Disease.</title>
        <authorList>
            <person name="Rikkerink E.H.A."/>
            <person name="Fineran P.C."/>
        </authorList>
    </citation>
    <scope>NUCLEOTIDE SEQUENCE</scope>
    <source>
        <strain evidence="3">DSM 13666</strain>
    </source>
</reference>
<dbReference type="SUPFAM" id="SSF50129">
    <property type="entry name" value="GroES-like"/>
    <property type="match status" value="1"/>
</dbReference>
<dbReference type="InterPro" id="IPR013149">
    <property type="entry name" value="ADH-like_C"/>
</dbReference>
<dbReference type="SUPFAM" id="SSF51735">
    <property type="entry name" value="NAD(P)-binding Rossmann-fold domains"/>
    <property type="match status" value="1"/>
</dbReference>
<dbReference type="InterPro" id="IPR036291">
    <property type="entry name" value="NAD(P)-bd_dom_sf"/>
</dbReference>
<comment type="caution">
    <text evidence="3">The sequence shown here is derived from an EMBL/GenBank/DDBJ whole genome shotgun (WGS) entry which is preliminary data.</text>
</comment>
<dbReference type="Pfam" id="PF00107">
    <property type="entry name" value="ADH_zinc_N"/>
    <property type="match status" value="1"/>
</dbReference>
<proteinExistence type="predicted"/>
<feature type="domain" description="Enoyl reductase (ER)" evidence="2">
    <location>
        <begin position="10"/>
        <end position="318"/>
    </location>
</feature>
<dbReference type="InterPro" id="IPR011032">
    <property type="entry name" value="GroES-like_sf"/>
</dbReference>
<dbReference type="InterPro" id="IPR013154">
    <property type="entry name" value="ADH-like_N"/>
</dbReference>
<dbReference type="PATRIC" id="fig|136160.3.peg.3950"/>
<dbReference type="RefSeq" id="WP_053432597.1">
    <property type="nucleotide sequence ID" value="NZ_CP040441.1"/>
</dbReference>
<protein>
    <submittedName>
        <fullName evidence="3">Quinone oxidoreductase</fullName>
    </submittedName>
</protein>
<gene>
    <name evidence="3" type="ORF">AMD02_19775</name>
</gene>
<dbReference type="PANTHER" id="PTHR44154:SF1">
    <property type="entry name" value="QUINONE OXIDOREDUCTASE"/>
    <property type="match status" value="1"/>
</dbReference>
<sequence>MKAVVYEQYGDPSVLKVMDVPKPTIGPTDVLINVKASGINPVDTYFRKGIRQVEQFPHIPHFDVAGEIVEIGSDIQNWKVGDCVWATNIKGASAEYALIPEHLLFPLPKSVSYEEGAALAMTFMTAHLSLFDRGRLQKGETVLIYGGSGAVGHAAIQLAKRAGATVITTAGDREKGEIAKQAGADQVIFYKEESVVDAVGKATNGQGVPLILDMSLSENMAQDFDVLTTGGRIVAIGSPVDNTPPLLWRQLNMKHASLIGVLVFTAPKNVLRQAGKEIAEGFEQGELSAYIGKVFPIDEAAHAHRALEAKTYQGRIILSHED</sequence>
<evidence type="ECO:0000313" key="3">
    <source>
        <dbReference type="EMBL" id="KOO36412.1"/>
    </source>
</evidence>
<dbReference type="Pfam" id="PF08240">
    <property type="entry name" value="ADH_N"/>
    <property type="match status" value="1"/>
</dbReference>
<dbReference type="GeneID" id="87596477"/>
<evidence type="ECO:0000256" key="1">
    <source>
        <dbReference type="ARBA" id="ARBA00022857"/>
    </source>
</evidence>
<dbReference type="GO" id="GO:0016491">
    <property type="term" value="F:oxidoreductase activity"/>
    <property type="evidence" value="ECO:0007669"/>
    <property type="project" value="InterPro"/>
</dbReference>
<organism evidence="3">
    <name type="scientific">Halalkalibacterium halodurans</name>
    <name type="common">Bacillus halodurans</name>
    <dbReference type="NCBI Taxonomy" id="86665"/>
    <lineage>
        <taxon>Bacteria</taxon>
        <taxon>Bacillati</taxon>
        <taxon>Bacillota</taxon>
        <taxon>Bacilli</taxon>
        <taxon>Bacillales</taxon>
        <taxon>Bacillaceae</taxon>
        <taxon>Halalkalibacterium (ex Joshi et al. 2022)</taxon>
    </lineage>
</organism>
<dbReference type="InterPro" id="IPR020843">
    <property type="entry name" value="ER"/>
</dbReference>
<dbReference type="EMBL" id="LILD01000014">
    <property type="protein sequence ID" value="KOO36412.1"/>
    <property type="molecule type" value="Genomic_DNA"/>
</dbReference>
<dbReference type="AlphaFoldDB" id="A0A0M0KCV6"/>
<keyword evidence="1" id="KW-0521">NADP</keyword>
<accession>A0A0M0KCV6</accession>
<dbReference type="Gene3D" id="3.40.50.720">
    <property type="entry name" value="NAD(P)-binding Rossmann-like Domain"/>
    <property type="match status" value="1"/>
</dbReference>
<evidence type="ECO:0000259" key="2">
    <source>
        <dbReference type="SMART" id="SM00829"/>
    </source>
</evidence>
<name>A0A0M0KCV6_ALKHA</name>
<dbReference type="CDD" id="cd08253">
    <property type="entry name" value="zeta_crystallin"/>
    <property type="match status" value="1"/>
</dbReference>